<feature type="region of interest" description="Disordered" evidence="1">
    <location>
        <begin position="1"/>
        <end position="32"/>
    </location>
</feature>
<organism evidence="2 3">
    <name type="scientific">Carboxydichorda subterranea</name>
    <dbReference type="NCBI Taxonomy" id="3109565"/>
    <lineage>
        <taxon>Bacteria</taxon>
        <taxon>Bacillati</taxon>
        <taxon>Bacillota</taxon>
        <taxon>Limnochordia</taxon>
        <taxon>Limnochordales</taxon>
        <taxon>Geochordaceae</taxon>
        <taxon>Carboxydichorda</taxon>
    </lineage>
</organism>
<dbReference type="Pfam" id="PF12643">
    <property type="entry name" value="MazG-like"/>
    <property type="match status" value="1"/>
</dbReference>
<keyword evidence="3" id="KW-1185">Reference proteome</keyword>
<dbReference type="Proteomes" id="UP001332192">
    <property type="component" value="Chromosome"/>
</dbReference>
<evidence type="ECO:0000313" key="2">
    <source>
        <dbReference type="EMBL" id="WRP17082.1"/>
    </source>
</evidence>
<sequence>MPAPMGPATAGLHGTGVAGSSMQESAAAGKPPETDLARNLRAIEHVKAELAAALAGVYRAVLRASDEGIADALATLVVTAYLLGRRLGISPTRLDMKAESRLRAMTEQGHELEQWYGDFSALYRHFQGGGRP</sequence>
<name>A0ABZ1BWA0_9FIRM</name>
<reference evidence="2 3" key="1">
    <citation type="journal article" date="2024" name="Front. Microbiol.">
        <title>Novel thermophilic genera Geochorda gen. nov. and Carboxydochorda gen. nov. from the deep terrestrial subsurface reveal the ecophysiological diversity in the class Limnochordia.</title>
        <authorList>
            <person name="Karnachuk O.V."/>
            <person name="Lukina A.P."/>
            <person name="Avakyan M.R."/>
            <person name="Kadnikov V.V."/>
            <person name="Begmatov S."/>
            <person name="Beletsky A.V."/>
            <person name="Vlasova K.G."/>
            <person name="Novikov A.A."/>
            <person name="Shcherbakova V.A."/>
            <person name="Mardanov A.V."/>
            <person name="Ravin N.V."/>
        </authorList>
    </citation>
    <scope>NUCLEOTIDE SEQUENCE [LARGE SCALE GENOMIC DNA]</scope>
    <source>
        <strain evidence="2 3">L945</strain>
    </source>
</reference>
<evidence type="ECO:0000313" key="3">
    <source>
        <dbReference type="Proteomes" id="UP001332192"/>
    </source>
</evidence>
<accession>A0ABZ1BWA0</accession>
<dbReference type="InterPro" id="IPR025984">
    <property type="entry name" value="DCTPP"/>
</dbReference>
<protein>
    <submittedName>
        <fullName evidence="2">MazG-like family protein</fullName>
    </submittedName>
</protein>
<dbReference type="EMBL" id="CP141615">
    <property type="protein sequence ID" value="WRP17082.1"/>
    <property type="molecule type" value="Genomic_DNA"/>
</dbReference>
<gene>
    <name evidence="2" type="ORF">U7230_13485</name>
</gene>
<dbReference type="RefSeq" id="WP_324716354.1">
    <property type="nucleotide sequence ID" value="NZ_CP141615.1"/>
</dbReference>
<evidence type="ECO:0000256" key="1">
    <source>
        <dbReference type="SAM" id="MobiDB-lite"/>
    </source>
</evidence>
<proteinExistence type="predicted"/>